<dbReference type="PANTHER" id="PTHR10851:SF0">
    <property type="entry name" value="PYRIDOXINE-5'-PHOSPHATE OXIDASE"/>
    <property type="match status" value="1"/>
</dbReference>
<organism evidence="8 9">
    <name type="scientific">Streptomyces fildesensis</name>
    <dbReference type="NCBI Taxonomy" id="375757"/>
    <lineage>
        <taxon>Bacteria</taxon>
        <taxon>Bacillati</taxon>
        <taxon>Actinomycetota</taxon>
        <taxon>Actinomycetes</taxon>
        <taxon>Kitasatosporales</taxon>
        <taxon>Streptomycetaceae</taxon>
        <taxon>Streptomyces</taxon>
    </lineage>
</organism>
<accession>A0ABW8CIT9</accession>
<proteinExistence type="inferred from homology"/>
<evidence type="ECO:0000256" key="3">
    <source>
        <dbReference type="ARBA" id="ARBA00022630"/>
    </source>
</evidence>
<dbReference type="Gene3D" id="2.30.110.10">
    <property type="entry name" value="Electron Transport, Fmn-binding Protein, Chain A"/>
    <property type="match status" value="1"/>
</dbReference>
<keyword evidence="3" id="KW-0285">Flavoprotein</keyword>
<feature type="domain" description="Pyridoxine 5'-phosphate oxidase dimerisation C-terminal" evidence="7">
    <location>
        <begin position="181"/>
        <end position="220"/>
    </location>
</feature>
<evidence type="ECO:0000256" key="1">
    <source>
        <dbReference type="ARBA" id="ARBA00001917"/>
    </source>
</evidence>
<evidence type="ECO:0000259" key="7">
    <source>
        <dbReference type="Pfam" id="PF10590"/>
    </source>
</evidence>
<dbReference type="RefSeq" id="WP_399657827.1">
    <property type="nucleotide sequence ID" value="NZ_JBITYG010000018.1"/>
</dbReference>
<comment type="cofactor">
    <cofactor evidence="1">
        <name>FMN</name>
        <dbReference type="ChEBI" id="CHEBI:58210"/>
    </cofactor>
</comment>
<sequence length="220" mass="23949">MDEELPARLRAVPVLAGPLPRFDPDGADPAPGRQFARWLDDALDDGVPEPHVMTLSTADRDGKPSARVLMLRGLGADACSFVFASDAGSHKGHDLAANPHAALSWYWPHQGRQIRAAGPVEALDAGIARGDFLGRREASRIAGFTGRMSAPLAGPGAYDEERRRAADLVAADPQAVPEGHTVYRLRADEMEFFQGDPDGFHVRLHYARQGDDWKRGLLWP</sequence>
<dbReference type="Pfam" id="PF10590">
    <property type="entry name" value="PNP_phzG_C"/>
    <property type="match status" value="1"/>
</dbReference>
<comment type="caution">
    <text evidence="8">The sequence shown here is derived from an EMBL/GenBank/DDBJ whole genome shotgun (WGS) entry which is preliminary data.</text>
</comment>
<dbReference type="SUPFAM" id="SSF50475">
    <property type="entry name" value="FMN-binding split barrel"/>
    <property type="match status" value="1"/>
</dbReference>
<keyword evidence="4" id="KW-0288">FMN</keyword>
<evidence type="ECO:0000256" key="4">
    <source>
        <dbReference type="ARBA" id="ARBA00022643"/>
    </source>
</evidence>
<comment type="similarity">
    <text evidence="2">Belongs to the pyridoxamine 5'-phosphate oxidase family.</text>
</comment>
<dbReference type="PANTHER" id="PTHR10851">
    <property type="entry name" value="PYRIDOXINE-5-PHOSPHATE OXIDASE"/>
    <property type="match status" value="1"/>
</dbReference>
<evidence type="ECO:0000256" key="2">
    <source>
        <dbReference type="ARBA" id="ARBA00007301"/>
    </source>
</evidence>
<feature type="domain" description="Pyridoxamine 5'-phosphate oxidase N-terminal" evidence="6">
    <location>
        <begin position="39"/>
        <end position="141"/>
    </location>
</feature>
<dbReference type="Pfam" id="PF01243">
    <property type="entry name" value="PNPOx_N"/>
    <property type="match status" value="1"/>
</dbReference>
<evidence type="ECO:0000313" key="9">
    <source>
        <dbReference type="Proteomes" id="UP001614394"/>
    </source>
</evidence>
<dbReference type="Proteomes" id="UP001614394">
    <property type="component" value="Unassembled WGS sequence"/>
</dbReference>
<gene>
    <name evidence="8" type="ORF">ACIGXA_38295</name>
</gene>
<dbReference type="PIRSF" id="PIRSF000190">
    <property type="entry name" value="Pyd_amn-ph_oxd"/>
    <property type="match status" value="1"/>
</dbReference>
<dbReference type="InterPro" id="IPR012349">
    <property type="entry name" value="Split_barrel_FMN-bd"/>
</dbReference>
<evidence type="ECO:0000313" key="8">
    <source>
        <dbReference type="EMBL" id="MFI9106371.1"/>
    </source>
</evidence>
<evidence type="ECO:0000256" key="5">
    <source>
        <dbReference type="ARBA" id="ARBA00023002"/>
    </source>
</evidence>
<keyword evidence="9" id="KW-1185">Reference proteome</keyword>
<keyword evidence="5" id="KW-0560">Oxidoreductase</keyword>
<dbReference type="InterPro" id="IPR019576">
    <property type="entry name" value="Pyridoxamine_oxidase_dimer_C"/>
</dbReference>
<dbReference type="InterPro" id="IPR011576">
    <property type="entry name" value="Pyridox_Oxase_N"/>
</dbReference>
<reference evidence="8 9" key="1">
    <citation type="submission" date="2024-10" db="EMBL/GenBank/DDBJ databases">
        <title>The Natural Products Discovery Center: Release of the First 8490 Sequenced Strains for Exploring Actinobacteria Biosynthetic Diversity.</title>
        <authorList>
            <person name="Kalkreuter E."/>
            <person name="Kautsar S.A."/>
            <person name="Yang D."/>
            <person name="Bader C.D."/>
            <person name="Teijaro C.N."/>
            <person name="Fluegel L."/>
            <person name="Davis C.M."/>
            <person name="Simpson J.R."/>
            <person name="Lauterbach L."/>
            <person name="Steele A.D."/>
            <person name="Gui C."/>
            <person name="Meng S."/>
            <person name="Li G."/>
            <person name="Viehrig K."/>
            <person name="Ye F."/>
            <person name="Su P."/>
            <person name="Kiefer A.F."/>
            <person name="Nichols A."/>
            <person name="Cepeda A.J."/>
            <person name="Yan W."/>
            <person name="Fan B."/>
            <person name="Jiang Y."/>
            <person name="Adhikari A."/>
            <person name="Zheng C.-J."/>
            <person name="Schuster L."/>
            <person name="Cowan T.M."/>
            <person name="Smanski M.J."/>
            <person name="Chevrette M.G."/>
            <person name="De Carvalho L.P.S."/>
            <person name="Shen B."/>
        </authorList>
    </citation>
    <scope>NUCLEOTIDE SEQUENCE [LARGE SCALE GENOMIC DNA]</scope>
    <source>
        <strain evidence="8 9">NPDC053399</strain>
    </source>
</reference>
<evidence type="ECO:0000259" key="6">
    <source>
        <dbReference type="Pfam" id="PF01243"/>
    </source>
</evidence>
<name>A0ABW8CIT9_9ACTN</name>
<dbReference type="InterPro" id="IPR000659">
    <property type="entry name" value="Pyridox_Oxase"/>
</dbReference>
<dbReference type="EMBL" id="JBITYG010000018">
    <property type="protein sequence ID" value="MFI9106371.1"/>
    <property type="molecule type" value="Genomic_DNA"/>
</dbReference>
<protein>
    <submittedName>
        <fullName evidence="8">Pyridoxal 5'-phosphate synthase</fullName>
    </submittedName>
</protein>